<dbReference type="InterPro" id="IPR036188">
    <property type="entry name" value="FAD/NAD-bd_sf"/>
</dbReference>
<dbReference type="InterPro" id="IPR057661">
    <property type="entry name" value="RsdA/BaiN/AoA(So)_Rossmann"/>
</dbReference>
<dbReference type="EMBL" id="JASCXX010000002">
    <property type="protein sequence ID" value="MDI6447821.1"/>
    <property type="molecule type" value="Genomic_DNA"/>
</dbReference>
<dbReference type="SUPFAM" id="SSF51905">
    <property type="entry name" value="FAD/NAD(P)-binding domain"/>
    <property type="match status" value="1"/>
</dbReference>
<keyword evidence="7" id="KW-1185">Reference proteome</keyword>
<feature type="domain" description="RsdA/BaiN/AoA(So)-like insert" evidence="5">
    <location>
        <begin position="191"/>
        <end position="353"/>
    </location>
</feature>
<keyword evidence="3" id="KW-0274">FAD</keyword>
<sequence length="420" mass="43478">MDSDLCILGAGPAGLMAAICAARQRAGVTVVEANPSAGRKLLVTGGGRCNLTHNATIDEFVRAFGEAGRFLRHSFHEMSAADVRMFFHDRGLLTTVEADGCVFPAEGRAVDVRKVLLAEAKQAGARLRYGSPAIGVALDENGFAVATARHVIRAKRLIVATGGVSWPQTGSTGDGYRFAAALGHTIVAPKAALVPLVTQQKWPGSLAGVAVPDVRICAERSPRKIASVGAIVFTQDGIGGPAAQDISRLLADELADAGSDIGLCIDLLPQTPSPQLDGQLQQKLSACARKSISNVLADLVPRRLAATLCTLAGCDGQTQAGQVSRETRRAIAALLKALPVNVTGTRPIAEATVTCGGVDRRQIDPKTVASKVCTGLYFAGEVIDADGPCGGYNLQMCFSTGALAGRSAARSLSDEAPSTA</sequence>
<reference evidence="6" key="1">
    <citation type="submission" date="2023-05" db="EMBL/GenBank/DDBJ databases">
        <title>Anaerotaeda fermentans gen. nov., sp. nov., a novel anaerobic planctomycete of the new family within the order Sedimentisphaerales isolated from Taman Peninsula, Russia.</title>
        <authorList>
            <person name="Khomyakova M.A."/>
            <person name="Merkel A.Y."/>
            <person name="Slobodkin A.I."/>
        </authorList>
    </citation>
    <scope>NUCLEOTIDE SEQUENCE</scope>
    <source>
        <strain evidence="6">M17dextr</strain>
    </source>
</reference>
<dbReference type="PRINTS" id="PR00469">
    <property type="entry name" value="PNDRDTASEII"/>
</dbReference>
<protein>
    <submittedName>
        <fullName evidence="6">NAD(P)/FAD-dependent oxidoreductase</fullName>
    </submittedName>
</protein>
<dbReference type="InterPro" id="IPR023166">
    <property type="entry name" value="BaiN-like_dom_sf"/>
</dbReference>
<dbReference type="Pfam" id="PF22780">
    <property type="entry name" value="HI0933_like_1st"/>
    <property type="match status" value="1"/>
</dbReference>
<keyword evidence="2" id="KW-0285">Flavoprotein</keyword>
<evidence type="ECO:0000256" key="3">
    <source>
        <dbReference type="ARBA" id="ARBA00022827"/>
    </source>
</evidence>
<dbReference type="InterPro" id="IPR004792">
    <property type="entry name" value="BaiN-like"/>
</dbReference>
<evidence type="ECO:0000259" key="5">
    <source>
        <dbReference type="Pfam" id="PF22780"/>
    </source>
</evidence>
<dbReference type="Gene3D" id="3.50.50.60">
    <property type="entry name" value="FAD/NAD(P)-binding domain"/>
    <property type="match status" value="1"/>
</dbReference>
<evidence type="ECO:0000259" key="4">
    <source>
        <dbReference type="Pfam" id="PF03486"/>
    </source>
</evidence>
<dbReference type="PANTHER" id="PTHR42887:SF2">
    <property type="entry name" value="OS12G0638800 PROTEIN"/>
    <property type="match status" value="1"/>
</dbReference>
<dbReference type="Proteomes" id="UP001431776">
    <property type="component" value="Unassembled WGS sequence"/>
</dbReference>
<dbReference type="RefSeq" id="WP_349243233.1">
    <property type="nucleotide sequence ID" value="NZ_JASCXX010000002.1"/>
</dbReference>
<dbReference type="PRINTS" id="PR00368">
    <property type="entry name" value="FADPNR"/>
</dbReference>
<dbReference type="PANTHER" id="PTHR42887">
    <property type="entry name" value="OS12G0638800 PROTEIN"/>
    <property type="match status" value="1"/>
</dbReference>
<proteinExistence type="predicted"/>
<gene>
    <name evidence="6" type="ORF">QJ522_02100</name>
</gene>
<dbReference type="AlphaFoldDB" id="A0AAW6TVC7"/>
<comment type="caution">
    <text evidence="6">The sequence shown here is derived from an EMBL/GenBank/DDBJ whole genome shotgun (WGS) entry which is preliminary data.</text>
</comment>
<comment type="cofactor">
    <cofactor evidence="1">
        <name>FAD</name>
        <dbReference type="ChEBI" id="CHEBI:57692"/>
    </cofactor>
</comment>
<evidence type="ECO:0000256" key="1">
    <source>
        <dbReference type="ARBA" id="ARBA00001974"/>
    </source>
</evidence>
<evidence type="ECO:0000256" key="2">
    <source>
        <dbReference type="ARBA" id="ARBA00022630"/>
    </source>
</evidence>
<dbReference type="Pfam" id="PF03486">
    <property type="entry name" value="HI0933_like"/>
    <property type="match status" value="1"/>
</dbReference>
<dbReference type="InterPro" id="IPR055178">
    <property type="entry name" value="RsdA/BaiN/AoA(So)-like_dom"/>
</dbReference>
<name>A0AAW6TVC7_9BACT</name>
<evidence type="ECO:0000313" key="7">
    <source>
        <dbReference type="Proteomes" id="UP001431776"/>
    </source>
</evidence>
<accession>A0AAW6TVC7</accession>
<dbReference type="NCBIfam" id="TIGR00275">
    <property type="entry name" value="aminoacetone oxidase family FAD-binding enzyme"/>
    <property type="match status" value="1"/>
</dbReference>
<evidence type="ECO:0000313" key="6">
    <source>
        <dbReference type="EMBL" id="MDI6447821.1"/>
    </source>
</evidence>
<organism evidence="6 7">
    <name type="scientific">Anaerobaca lacustris</name>
    <dbReference type="NCBI Taxonomy" id="3044600"/>
    <lineage>
        <taxon>Bacteria</taxon>
        <taxon>Pseudomonadati</taxon>
        <taxon>Planctomycetota</taxon>
        <taxon>Phycisphaerae</taxon>
        <taxon>Sedimentisphaerales</taxon>
        <taxon>Anaerobacaceae</taxon>
        <taxon>Anaerobaca</taxon>
    </lineage>
</organism>
<dbReference type="Gene3D" id="1.10.8.260">
    <property type="entry name" value="HI0933 insert domain-like"/>
    <property type="match status" value="1"/>
</dbReference>
<dbReference type="Gene3D" id="2.40.30.10">
    <property type="entry name" value="Translation factors"/>
    <property type="match status" value="1"/>
</dbReference>
<feature type="domain" description="RsdA/BaiN/AoA(So)-like Rossmann fold-like" evidence="4">
    <location>
        <begin position="4"/>
        <end position="406"/>
    </location>
</feature>
<dbReference type="SUPFAM" id="SSF160996">
    <property type="entry name" value="HI0933 insert domain-like"/>
    <property type="match status" value="1"/>
</dbReference>